<dbReference type="Proteomes" id="UP001454036">
    <property type="component" value="Unassembled WGS sequence"/>
</dbReference>
<dbReference type="EMBL" id="BAABME010015309">
    <property type="protein sequence ID" value="GAA0140521.1"/>
    <property type="molecule type" value="Genomic_DNA"/>
</dbReference>
<reference evidence="2 3" key="1">
    <citation type="submission" date="2024-01" db="EMBL/GenBank/DDBJ databases">
        <title>The complete chloroplast genome sequence of Lithospermum erythrorhizon: insights into the phylogenetic relationship among Boraginaceae species and the maternal lineages of purple gromwells.</title>
        <authorList>
            <person name="Okada T."/>
            <person name="Watanabe K."/>
        </authorList>
    </citation>
    <scope>NUCLEOTIDE SEQUENCE [LARGE SCALE GENOMIC DNA]</scope>
</reference>
<dbReference type="AlphaFoldDB" id="A0AAV3NN51"/>
<proteinExistence type="predicted"/>
<organism evidence="2 3">
    <name type="scientific">Lithospermum erythrorhizon</name>
    <name type="common">Purple gromwell</name>
    <name type="synonym">Lithospermum officinale var. erythrorhizon</name>
    <dbReference type="NCBI Taxonomy" id="34254"/>
    <lineage>
        <taxon>Eukaryota</taxon>
        <taxon>Viridiplantae</taxon>
        <taxon>Streptophyta</taxon>
        <taxon>Embryophyta</taxon>
        <taxon>Tracheophyta</taxon>
        <taxon>Spermatophyta</taxon>
        <taxon>Magnoliopsida</taxon>
        <taxon>eudicotyledons</taxon>
        <taxon>Gunneridae</taxon>
        <taxon>Pentapetalae</taxon>
        <taxon>asterids</taxon>
        <taxon>lamiids</taxon>
        <taxon>Boraginales</taxon>
        <taxon>Boraginaceae</taxon>
        <taxon>Boraginoideae</taxon>
        <taxon>Lithospermeae</taxon>
        <taxon>Lithospermum</taxon>
    </lineage>
</organism>
<feature type="domain" description="Reverse transcriptase Ty1/copia-type" evidence="1">
    <location>
        <begin position="1"/>
        <end position="134"/>
    </location>
</feature>
<sequence length="136" mass="15368">MKLPPGFEQGKAGKLCRLRKSLYGLKQAPRCWFTKLASSLQSYGLCNSNSDYSVFSYARGDIRLHVLIYVDDLIILSNNSTALSAFKDYLTSCFHMKDLGVLKYFMGIKVAHTFEGIYLCQRKYALDIIAEYGLLG</sequence>
<accession>A0AAV3NN51</accession>
<keyword evidence="2" id="KW-0472">Membrane</keyword>
<evidence type="ECO:0000259" key="1">
    <source>
        <dbReference type="Pfam" id="PF07727"/>
    </source>
</evidence>
<gene>
    <name evidence="2" type="ORF">LIER_35253</name>
</gene>
<name>A0AAV3NN51_LITER</name>
<keyword evidence="2" id="KW-0675">Receptor</keyword>
<evidence type="ECO:0000313" key="2">
    <source>
        <dbReference type="EMBL" id="GAA0140521.1"/>
    </source>
</evidence>
<dbReference type="Pfam" id="PF07727">
    <property type="entry name" value="RVT_2"/>
    <property type="match status" value="1"/>
</dbReference>
<keyword evidence="2" id="KW-0812">Transmembrane</keyword>
<keyword evidence="3" id="KW-1185">Reference proteome</keyword>
<dbReference type="InterPro" id="IPR043502">
    <property type="entry name" value="DNA/RNA_pol_sf"/>
</dbReference>
<protein>
    <submittedName>
        <fullName evidence="2">Transmembrane signal receptor</fullName>
    </submittedName>
</protein>
<evidence type="ECO:0000313" key="3">
    <source>
        <dbReference type="Proteomes" id="UP001454036"/>
    </source>
</evidence>
<dbReference type="InterPro" id="IPR013103">
    <property type="entry name" value="RVT_2"/>
</dbReference>
<dbReference type="SUPFAM" id="SSF56672">
    <property type="entry name" value="DNA/RNA polymerases"/>
    <property type="match status" value="1"/>
</dbReference>
<comment type="caution">
    <text evidence="2">The sequence shown here is derived from an EMBL/GenBank/DDBJ whole genome shotgun (WGS) entry which is preliminary data.</text>
</comment>